<dbReference type="RefSeq" id="WP_013172063.1">
    <property type="nucleotide sequence ID" value="NC_014219.1"/>
</dbReference>
<dbReference type="AlphaFoldDB" id="D6Y135"/>
<dbReference type="Proteomes" id="UP000000271">
    <property type="component" value="Chromosome"/>
</dbReference>
<dbReference type="Pfam" id="PF00753">
    <property type="entry name" value="Lactamase_B"/>
    <property type="match status" value="1"/>
</dbReference>
<dbReference type="OrthoDB" id="9803916at2"/>
<dbReference type="SUPFAM" id="SSF56281">
    <property type="entry name" value="Metallo-hydrolase/oxidoreductase"/>
    <property type="match status" value="1"/>
</dbReference>
<proteinExistence type="predicted"/>
<dbReference type="eggNOG" id="COG1236">
    <property type="taxonomic scope" value="Bacteria"/>
</dbReference>
<evidence type="ECO:0000259" key="1">
    <source>
        <dbReference type="SMART" id="SM00849"/>
    </source>
</evidence>
<dbReference type="KEGG" id="bse:Bsel_1122"/>
<dbReference type="PANTHER" id="PTHR11203">
    <property type="entry name" value="CLEAVAGE AND POLYADENYLATION SPECIFICITY FACTOR FAMILY MEMBER"/>
    <property type="match status" value="1"/>
</dbReference>
<sequence>MNVTSCGGVMEYGRSCFIFDLAGRTLMVDCGISKSAETILERYPDFSKRDPAEVDAVFVTHAHEDHTLGLPFAVRLGLHAPVYASETTIRHTLTYFALWRHAAEQTGMTVPYEQSHEDRVDFVSLPSGKGDWQEMLPGVEVLWGLNGHAPGSCWYAFRDPVSLETVFFSGDYTMSSVLMPFEWPPALSPDLAVMDAAYGVCNTSQKECVNDVLDVVDATIARGKPVVFHAPLSGKGQDWLYLLNAFANEQGCRFETDPALLEETVALFASGEVRSTVLAETDRAAVEQCPVIGTGGSSREIMLISDEWLLKGAAFMDPGALVMTTGPVTPSLKKYVNDHRAELMKLPYHVHPVLDESRALMTHLQPLDTLFSHADPKTTASLEEVLIEQSASKKDR</sequence>
<evidence type="ECO:0000313" key="2">
    <source>
        <dbReference type="EMBL" id="ADH98639.1"/>
    </source>
</evidence>
<dbReference type="InterPro" id="IPR036866">
    <property type="entry name" value="RibonucZ/Hydroxyglut_hydro"/>
</dbReference>
<name>D6Y135_BACIE</name>
<dbReference type="Gene3D" id="3.60.15.10">
    <property type="entry name" value="Ribonuclease Z/Hydroxyacylglutathione hydrolase-like"/>
    <property type="match status" value="1"/>
</dbReference>
<dbReference type="InterPro" id="IPR050698">
    <property type="entry name" value="MBL"/>
</dbReference>
<accession>D6Y135</accession>
<feature type="domain" description="Metallo-beta-lactamase" evidence="1">
    <location>
        <begin position="13"/>
        <end position="224"/>
    </location>
</feature>
<organism evidence="2 3">
    <name type="scientific">Bacillus selenitireducens (strain ATCC 700615 / DSM 15326 / MLS10)</name>
    <dbReference type="NCBI Taxonomy" id="439292"/>
    <lineage>
        <taxon>Bacteria</taxon>
        <taxon>Bacillati</taxon>
        <taxon>Bacillota</taxon>
        <taxon>Bacilli</taxon>
        <taxon>Bacillales</taxon>
        <taxon>Bacillaceae</taxon>
        <taxon>Salisediminibacterium</taxon>
    </lineage>
</organism>
<dbReference type="SMART" id="SM00849">
    <property type="entry name" value="Lactamase_B"/>
    <property type="match status" value="1"/>
</dbReference>
<keyword evidence="3" id="KW-1185">Reference proteome</keyword>
<protein>
    <submittedName>
        <fullName evidence="2">Beta-lactamase domain protein</fullName>
    </submittedName>
</protein>
<dbReference type="STRING" id="439292.Bsel_1122"/>
<dbReference type="InterPro" id="IPR001279">
    <property type="entry name" value="Metallo-B-lactamas"/>
</dbReference>
<gene>
    <name evidence="2" type="ordered locus">Bsel_1122</name>
</gene>
<dbReference type="GO" id="GO:0004521">
    <property type="term" value="F:RNA endonuclease activity"/>
    <property type="evidence" value="ECO:0007669"/>
    <property type="project" value="TreeGrafter"/>
</dbReference>
<dbReference type="PANTHER" id="PTHR11203:SF37">
    <property type="entry name" value="INTEGRATOR COMPLEX SUBUNIT 11"/>
    <property type="match status" value="1"/>
</dbReference>
<evidence type="ECO:0000313" key="3">
    <source>
        <dbReference type="Proteomes" id="UP000000271"/>
    </source>
</evidence>
<reference evidence="2" key="1">
    <citation type="submission" date="2009-10" db="EMBL/GenBank/DDBJ databases">
        <title>Complete sequence of Bacillus selenitireducens MLS10.</title>
        <authorList>
            <consortium name="US DOE Joint Genome Institute"/>
            <person name="Lucas S."/>
            <person name="Copeland A."/>
            <person name="Lapidus A."/>
            <person name="Glavina del Rio T."/>
            <person name="Dalin E."/>
            <person name="Tice H."/>
            <person name="Bruce D."/>
            <person name="Goodwin L."/>
            <person name="Pitluck S."/>
            <person name="Sims D."/>
            <person name="Brettin T."/>
            <person name="Detter J.C."/>
            <person name="Han C."/>
            <person name="Larimer F."/>
            <person name="Land M."/>
            <person name="Hauser L."/>
            <person name="Kyrpides N."/>
            <person name="Ovchinnikova G."/>
            <person name="Stolz J."/>
        </authorList>
    </citation>
    <scope>NUCLEOTIDE SEQUENCE [LARGE SCALE GENOMIC DNA]</scope>
    <source>
        <strain evidence="2">MLS10</strain>
    </source>
</reference>
<dbReference type="HOGENOM" id="CLU_695700_0_0_9"/>
<dbReference type="EMBL" id="CP001791">
    <property type="protein sequence ID" value="ADH98639.1"/>
    <property type="molecule type" value="Genomic_DNA"/>
</dbReference>